<dbReference type="EMBL" id="CP076134">
    <property type="protein sequence ID" value="QWG11158.1"/>
    <property type="molecule type" value="Genomic_DNA"/>
</dbReference>
<dbReference type="GO" id="GO:0005886">
    <property type="term" value="C:plasma membrane"/>
    <property type="evidence" value="ECO:0007669"/>
    <property type="project" value="UniProtKB-SubCell"/>
</dbReference>
<comment type="subcellular location">
    <subcellularLocation>
        <location evidence="1 6">Cell membrane</location>
        <topology evidence="1 6">Multi-pass membrane protein</topology>
    </subcellularLocation>
</comment>
<feature type="transmembrane region" description="Helical" evidence="6">
    <location>
        <begin position="91"/>
        <end position="118"/>
    </location>
</feature>
<dbReference type="RefSeq" id="WP_215620062.1">
    <property type="nucleotide sequence ID" value="NZ_CP076134.1"/>
</dbReference>
<feature type="transmembrane region" description="Helical" evidence="6">
    <location>
        <begin position="139"/>
        <end position="163"/>
    </location>
</feature>
<dbReference type="Pfam" id="PF00528">
    <property type="entry name" value="BPD_transp_1"/>
    <property type="match status" value="1"/>
</dbReference>
<dbReference type="PANTHER" id="PTHR30043">
    <property type="entry name" value="PHOSPHONATES TRANSPORT SYSTEM PERMEASE PROTEIN"/>
    <property type="match status" value="1"/>
</dbReference>
<evidence type="ECO:0000256" key="3">
    <source>
        <dbReference type="ARBA" id="ARBA00022692"/>
    </source>
</evidence>
<feature type="domain" description="ABC transmembrane type-1" evidence="7">
    <location>
        <begin position="88"/>
        <end position="271"/>
    </location>
</feature>
<keyword evidence="2 6" id="KW-0813">Transport</keyword>
<keyword evidence="3 6" id="KW-0812">Transmembrane</keyword>
<feature type="transmembrane region" description="Helical" evidence="6">
    <location>
        <begin position="226"/>
        <end position="242"/>
    </location>
</feature>
<evidence type="ECO:0000256" key="5">
    <source>
        <dbReference type="ARBA" id="ARBA00023136"/>
    </source>
</evidence>
<evidence type="ECO:0000256" key="4">
    <source>
        <dbReference type="ARBA" id="ARBA00022989"/>
    </source>
</evidence>
<dbReference type="InterPro" id="IPR000515">
    <property type="entry name" value="MetI-like"/>
</dbReference>
<evidence type="ECO:0000259" key="7">
    <source>
        <dbReference type="PROSITE" id="PS50928"/>
    </source>
</evidence>
<dbReference type="PANTHER" id="PTHR30043:SF9">
    <property type="entry name" value="PHOSPHONATES TRANSPORT SYSTEM PERMEASE PROTEIN"/>
    <property type="match status" value="1"/>
</dbReference>
<feature type="transmembrane region" description="Helical" evidence="6">
    <location>
        <begin position="31"/>
        <end position="53"/>
    </location>
</feature>
<keyword evidence="5 6" id="KW-0472">Membrane</keyword>
<accession>A0A975RKZ8</accession>
<proteinExistence type="inferred from homology"/>
<dbReference type="GO" id="GO:0015416">
    <property type="term" value="F:ABC-type phosphonate transporter activity"/>
    <property type="evidence" value="ECO:0007669"/>
    <property type="project" value="InterPro"/>
</dbReference>
<evidence type="ECO:0000313" key="9">
    <source>
        <dbReference type="Proteomes" id="UP000680839"/>
    </source>
</evidence>
<keyword evidence="4 6" id="KW-1133">Transmembrane helix</keyword>
<evidence type="ECO:0000256" key="2">
    <source>
        <dbReference type="ARBA" id="ARBA00022448"/>
    </source>
</evidence>
<comment type="similarity">
    <text evidence="6">Belongs to the binding-protein-dependent transport system permease family.</text>
</comment>
<dbReference type="InterPro" id="IPR035906">
    <property type="entry name" value="MetI-like_sf"/>
</dbReference>
<feature type="transmembrane region" description="Helical" evidence="6">
    <location>
        <begin position="65"/>
        <end position="85"/>
    </location>
</feature>
<protein>
    <submittedName>
        <fullName evidence="8">Phosphonate ABC transporter, permease protein PhnE</fullName>
    </submittedName>
</protein>
<sequence length="285" mass="30428">MSQSSPLAGVDRARLTQAYPDIFSPSPLKRIQTVATIAALVGLFLFGMMWLGFSFEKLATGISRLGVIIGLMFPPTPGNLLHLYLKGLAETLAIALLGTMLAAVIAFPLAFIAAKNVVAQRAVHFLSRRFLDSIRGVDTLIWALIFINVVGLGPFAGILAVAMSDIGSFGKLFSEAIETADTKPIDGVTSTGGSALHQIRFGIVPQVLPVILSQVLYYFESNTRSATVIGIVGAGGIGLYLSNEIGQQNWDHVAFLIIMILITVAIIDWGSSQLRFAIIGQRAIA</sequence>
<dbReference type="Proteomes" id="UP000680839">
    <property type="component" value="Chromosome"/>
</dbReference>
<organism evidence="8 9">
    <name type="scientific">Bradyrhizobium sediminis</name>
    <dbReference type="NCBI Taxonomy" id="2840469"/>
    <lineage>
        <taxon>Bacteria</taxon>
        <taxon>Pseudomonadati</taxon>
        <taxon>Pseudomonadota</taxon>
        <taxon>Alphaproteobacteria</taxon>
        <taxon>Hyphomicrobiales</taxon>
        <taxon>Nitrobacteraceae</taxon>
        <taxon>Bradyrhizobium</taxon>
    </lineage>
</organism>
<feature type="transmembrane region" description="Helical" evidence="6">
    <location>
        <begin position="199"/>
        <end position="219"/>
    </location>
</feature>
<dbReference type="SUPFAM" id="SSF161098">
    <property type="entry name" value="MetI-like"/>
    <property type="match status" value="1"/>
</dbReference>
<name>A0A975RKZ8_9BRAD</name>
<dbReference type="NCBIfam" id="TIGR01097">
    <property type="entry name" value="PhnE"/>
    <property type="match status" value="1"/>
</dbReference>
<evidence type="ECO:0000313" key="8">
    <source>
        <dbReference type="EMBL" id="QWG11158.1"/>
    </source>
</evidence>
<evidence type="ECO:0000256" key="6">
    <source>
        <dbReference type="RuleBase" id="RU363032"/>
    </source>
</evidence>
<dbReference type="AlphaFoldDB" id="A0A975RKZ8"/>
<dbReference type="PROSITE" id="PS50928">
    <property type="entry name" value="ABC_TM1"/>
    <property type="match status" value="1"/>
</dbReference>
<gene>
    <name evidence="8" type="primary">phnE</name>
    <name evidence="8" type="ORF">KMZ29_15445</name>
</gene>
<dbReference type="InterPro" id="IPR005769">
    <property type="entry name" value="PhnE/PtxC"/>
</dbReference>
<dbReference type="Gene3D" id="1.10.3720.10">
    <property type="entry name" value="MetI-like"/>
    <property type="match status" value="1"/>
</dbReference>
<reference evidence="8" key="1">
    <citation type="submission" date="2021-06" db="EMBL/GenBank/DDBJ databases">
        <title>Bradyrhizobium sp. S2-20-1 Genome sequencing.</title>
        <authorList>
            <person name="Jin L."/>
        </authorList>
    </citation>
    <scope>NUCLEOTIDE SEQUENCE</scope>
    <source>
        <strain evidence="8">S2-20-1</strain>
    </source>
</reference>
<evidence type="ECO:0000256" key="1">
    <source>
        <dbReference type="ARBA" id="ARBA00004651"/>
    </source>
</evidence>
<feature type="transmembrane region" description="Helical" evidence="6">
    <location>
        <begin position="254"/>
        <end position="272"/>
    </location>
</feature>